<evidence type="ECO:0000313" key="10">
    <source>
        <dbReference type="Proteomes" id="UP000253508"/>
    </source>
</evidence>
<keyword evidence="10" id="KW-1185">Reference proteome</keyword>
<comment type="pathway">
    <text evidence="1">Pyrimidine metabolism; UMP biosynthesis via de novo pathway; UMP from orotate: step 2/2.</text>
</comment>
<dbReference type="EMBL" id="QORO01000001">
    <property type="protein sequence ID" value="RCK61576.1"/>
    <property type="molecule type" value="Genomic_DNA"/>
</dbReference>
<reference evidence="9 10" key="1">
    <citation type="submission" date="2018-07" db="EMBL/GenBank/DDBJ databases">
        <title>Microbacterium endoborsara sp. nov., a novel actinobacterium isolated from Borszczowia aralocaspica.</title>
        <authorList>
            <person name="An D."/>
        </authorList>
    </citation>
    <scope>NUCLEOTIDE SEQUENCE [LARGE SCALE GENOMIC DNA]</scope>
    <source>
        <strain evidence="9 10">C1.15228</strain>
    </source>
</reference>
<keyword evidence="5 9" id="KW-0456">Lyase</keyword>
<dbReference type="SMART" id="SM00934">
    <property type="entry name" value="OMPdecase"/>
    <property type="match status" value="1"/>
</dbReference>
<dbReference type="PROSITE" id="PS00156">
    <property type="entry name" value="OMPDECASE"/>
    <property type="match status" value="1"/>
</dbReference>
<dbReference type="GO" id="GO:0044205">
    <property type="term" value="P:'de novo' UMP biosynthetic process"/>
    <property type="evidence" value="ECO:0007669"/>
    <property type="project" value="UniProtKB-UniPathway"/>
</dbReference>
<dbReference type="RefSeq" id="WP_114116681.1">
    <property type="nucleotide sequence ID" value="NZ_BMHU01000001.1"/>
</dbReference>
<dbReference type="EC" id="4.1.1.23" evidence="7"/>
<keyword evidence="4" id="KW-0665">Pyrimidine biosynthesis</keyword>
<accession>A0A367Y6U1</accession>
<evidence type="ECO:0000256" key="4">
    <source>
        <dbReference type="ARBA" id="ARBA00022975"/>
    </source>
</evidence>
<name>A0A367Y6U1_9MICO</name>
<evidence type="ECO:0000259" key="8">
    <source>
        <dbReference type="SMART" id="SM00934"/>
    </source>
</evidence>
<dbReference type="InterPro" id="IPR018089">
    <property type="entry name" value="OMPdecase_AS"/>
</dbReference>
<evidence type="ECO:0000256" key="2">
    <source>
        <dbReference type="ARBA" id="ARBA00008847"/>
    </source>
</evidence>
<dbReference type="InterPro" id="IPR001754">
    <property type="entry name" value="OMPdeCOase_dom"/>
</dbReference>
<feature type="domain" description="Orotidine 5'-phosphate decarboxylase" evidence="8">
    <location>
        <begin position="18"/>
        <end position="267"/>
    </location>
</feature>
<comment type="caution">
    <text evidence="9">The sequence shown here is derived from an EMBL/GenBank/DDBJ whole genome shotgun (WGS) entry which is preliminary data.</text>
</comment>
<dbReference type="InterPro" id="IPR011995">
    <property type="entry name" value="OMPdecase_type-2"/>
</dbReference>
<sequence length="292" mass="29921">MTGSFGQRARAGIDRLGPLCVGIDPHAGLLDDWGLPQSAAGARDFGLRVVEAAAGRAAFVKPQVSFFERHGSAGLAALEDVMGAARAAGILVIADAKRGDIGSTMDAYAEAWLTPGSPLEADALTISPYLGVGALGGTIELAYRHGKGVFVLATTSNPEATGLQRSTDADGRTVSQRVIDEVSAINAAHTDGDEWGSAGFVVGATVDWSEAGIAPFAPLAPILAPGFGHQGARPEDAPRIFGDLAPAVIVSESRSILSAGSGMIDSVVEDHALAARAAGERRGSEGQEQERQ</sequence>
<comment type="catalytic activity">
    <reaction evidence="6">
        <text>orotidine 5'-phosphate + H(+) = UMP + CO2</text>
        <dbReference type="Rhea" id="RHEA:11596"/>
        <dbReference type="ChEBI" id="CHEBI:15378"/>
        <dbReference type="ChEBI" id="CHEBI:16526"/>
        <dbReference type="ChEBI" id="CHEBI:57538"/>
        <dbReference type="ChEBI" id="CHEBI:57865"/>
        <dbReference type="EC" id="4.1.1.23"/>
    </reaction>
</comment>
<evidence type="ECO:0000256" key="1">
    <source>
        <dbReference type="ARBA" id="ARBA00004861"/>
    </source>
</evidence>
<dbReference type="PANTHER" id="PTHR43375:SF1">
    <property type="entry name" value="OROTIDINE 5'-PHOSPHATE DECARBOXYLASE"/>
    <property type="match status" value="1"/>
</dbReference>
<dbReference type="SUPFAM" id="SSF51366">
    <property type="entry name" value="Ribulose-phoshate binding barrel"/>
    <property type="match status" value="1"/>
</dbReference>
<evidence type="ECO:0000256" key="5">
    <source>
        <dbReference type="ARBA" id="ARBA00023239"/>
    </source>
</evidence>
<evidence type="ECO:0000256" key="7">
    <source>
        <dbReference type="NCBIfam" id="TIGR02127"/>
    </source>
</evidence>
<dbReference type="UniPathway" id="UPA00070">
    <property type="reaction ID" value="UER00120"/>
</dbReference>
<dbReference type="CDD" id="cd04725">
    <property type="entry name" value="OMP_decarboxylase_like"/>
    <property type="match status" value="1"/>
</dbReference>
<evidence type="ECO:0000256" key="6">
    <source>
        <dbReference type="ARBA" id="ARBA00049157"/>
    </source>
</evidence>
<dbReference type="NCBIfam" id="TIGR02127">
    <property type="entry name" value="pyrF_sub2"/>
    <property type="match status" value="1"/>
</dbReference>
<dbReference type="InterPro" id="IPR011060">
    <property type="entry name" value="RibuloseP-bd_barrel"/>
</dbReference>
<dbReference type="InterPro" id="IPR013785">
    <property type="entry name" value="Aldolase_TIM"/>
</dbReference>
<keyword evidence="3" id="KW-0210">Decarboxylase</keyword>
<proteinExistence type="inferred from homology"/>
<gene>
    <name evidence="9" type="primary">pyrF</name>
    <name evidence="9" type="ORF">DTO57_02780</name>
</gene>
<evidence type="ECO:0000313" key="9">
    <source>
        <dbReference type="EMBL" id="RCK61576.1"/>
    </source>
</evidence>
<dbReference type="Pfam" id="PF00215">
    <property type="entry name" value="OMPdecase"/>
    <property type="match status" value="1"/>
</dbReference>
<evidence type="ECO:0000256" key="3">
    <source>
        <dbReference type="ARBA" id="ARBA00022793"/>
    </source>
</evidence>
<dbReference type="GO" id="GO:0006207">
    <property type="term" value="P:'de novo' pyrimidine nucleobase biosynthetic process"/>
    <property type="evidence" value="ECO:0007669"/>
    <property type="project" value="InterPro"/>
</dbReference>
<dbReference type="OrthoDB" id="9808470at2"/>
<organism evidence="9 10">
    <name type="scientific">Microbacterium sorbitolivorans</name>
    <dbReference type="NCBI Taxonomy" id="1867410"/>
    <lineage>
        <taxon>Bacteria</taxon>
        <taxon>Bacillati</taxon>
        <taxon>Actinomycetota</taxon>
        <taxon>Actinomycetes</taxon>
        <taxon>Micrococcales</taxon>
        <taxon>Microbacteriaceae</taxon>
        <taxon>Microbacterium</taxon>
    </lineage>
</organism>
<comment type="similarity">
    <text evidence="2">Belongs to the OMP decarboxylase family. Type 2 subfamily.</text>
</comment>
<dbReference type="Gene3D" id="3.20.20.70">
    <property type="entry name" value="Aldolase class I"/>
    <property type="match status" value="1"/>
</dbReference>
<protein>
    <recommendedName>
        <fullName evidence="7">Orotidine-5'-phosphate decarboxylase</fullName>
        <ecNumber evidence="7">4.1.1.23</ecNumber>
    </recommendedName>
</protein>
<dbReference type="AlphaFoldDB" id="A0A367Y6U1"/>
<dbReference type="Proteomes" id="UP000253508">
    <property type="component" value="Unassembled WGS sequence"/>
</dbReference>
<dbReference type="GO" id="GO:0004590">
    <property type="term" value="F:orotidine-5'-phosphate decarboxylase activity"/>
    <property type="evidence" value="ECO:0007669"/>
    <property type="project" value="UniProtKB-UniRule"/>
</dbReference>
<dbReference type="PANTHER" id="PTHR43375">
    <property type="entry name" value="OROTIDINE 5'-PHOSPHATE DECARBOXYLASE"/>
    <property type="match status" value="1"/>
</dbReference>